<keyword evidence="3" id="KW-1185">Reference proteome</keyword>
<feature type="compositionally biased region" description="Low complexity" evidence="1">
    <location>
        <begin position="1"/>
        <end position="13"/>
    </location>
</feature>
<dbReference type="SUPFAM" id="SSF52096">
    <property type="entry name" value="ClpP/crotonase"/>
    <property type="match status" value="1"/>
</dbReference>
<proteinExistence type="predicted"/>
<dbReference type="InterPro" id="IPR029045">
    <property type="entry name" value="ClpP/crotonase-like_dom_sf"/>
</dbReference>
<organism evidence="2 3">
    <name type="scientific">Bradyrhizobium aeschynomenes</name>
    <dbReference type="NCBI Taxonomy" id="2734909"/>
    <lineage>
        <taxon>Bacteria</taxon>
        <taxon>Pseudomonadati</taxon>
        <taxon>Pseudomonadota</taxon>
        <taxon>Alphaproteobacteria</taxon>
        <taxon>Hyphomicrobiales</taxon>
        <taxon>Nitrobacteraceae</taxon>
        <taxon>Bradyrhizobium</taxon>
    </lineage>
</organism>
<gene>
    <name evidence="2" type="ORF">HL667_00205</name>
</gene>
<comment type="caution">
    <text evidence="2">The sequence shown here is derived from an EMBL/GenBank/DDBJ whole genome shotgun (WGS) entry which is preliminary data.</text>
</comment>
<dbReference type="EMBL" id="JABFDN010000001">
    <property type="protein sequence ID" value="NPU63417.1"/>
    <property type="molecule type" value="Genomic_DNA"/>
</dbReference>
<dbReference type="Gene3D" id="3.90.226.10">
    <property type="entry name" value="2-enoyl-CoA Hydratase, Chain A, domain 1"/>
    <property type="match status" value="1"/>
</dbReference>
<accession>A0ABX2C7X6</accession>
<reference evidence="2" key="1">
    <citation type="submission" date="2020-05" db="EMBL/GenBank/DDBJ databases">
        <title>Nod-independent and nitrogen-fixing Bradyrhizobium aeschynomene sp. nov. isolated from nodules of Aeschynomene indica.</title>
        <authorList>
            <person name="Zhang Z."/>
        </authorList>
    </citation>
    <scope>NUCLEOTIDE SEQUENCE</scope>
    <source>
        <strain evidence="2">83012</strain>
    </source>
</reference>
<sequence length="418" mass="45269">MPQRAAAQARPAAPLKPGTELKPAKRPVKSPRLADNSAPIAFALVKGAPDSCGPGCDSWIAAEGKIDGGAAARLRKFIKQIGDRKLPIYFNSPGGNLEQALAMGNLLREKKAVVRVGRTTLRECGFEPQEGEACTRLKQAGRELHGEVWTRGAICNSACPYIILGAPNRELAPDVTLAVHSPRVILNFTGGVPTREMRAQAMQRAMERSDKMVLDYITRLGADPTLLTVARSVPFEGMRILTREEIARFALDRRERVESPWMFEAASRGIAYKTVLNRKDGEASFRTTRLQLVCFDQDRFELDVERKAGTGATLAMVSGDLRLNFLSPPRRAGDLERWGLFLNGSQMKALASLPGAGLSDAPPNTVSPGVSTFPVGNDGLQNALKKLMESCPPSKAVVYPSGLPVPWTQSSSPQASAR</sequence>
<name>A0ABX2C7X6_9BRAD</name>
<dbReference type="Proteomes" id="UP000886476">
    <property type="component" value="Unassembled WGS sequence"/>
</dbReference>
<evidence type="ECO:0000256" key="1">
    <source>
        <dbReference type="SAM" id="MobiDB-lite"/>
    </source>
</evidence>
<evidence type="ECO:0000313" key="2">
    <source>
        <dbReference type="EMBL" id="NPU63417.1"/>
    </source>
</evidence>
<feature type="region of interest" description="Disordered" evidence="1">
    <location>
        <begin position="1"/>
        <end position="32"/>
    </location>
</feature>
<evidence type="ECO:0000313" key="3">
    <source>
        <dbReference type="Proteomes" id="UP000886476"/>
    </source>
</evidence>
<protein>
    <submittedName>
        <fullName evidence="2">Uncharacterized protein</fullName>
    </submittedName>
</protein>